<evidence type="ECO:0000313" key="2">
    <source>
        <dbReference type="EMBL" id="MBS9525839.1"/>
    </source>
</evidence>
<dbReference type="Proteomes" id="UP001319104">
    <property type="component" value="Unassembled WGS sequence"/>
</dbReference>
<dbReference type="EMBL" id="JAHCMY010000020">
    <property type="protein sequence ID" value="MBS9525839.1"/>
    <property type="molecule type" value="Genomic_DNA"/>
</dbReference>
<sequence length="76" mass="8664">MDNSVYALILTVIISALIFRPGLWHLILFGIWQALGMESGEATFIILMDVLIASLIFYVNYSIMGSIWKIRKESQK</sequence>
<keyword evidence="1" id="KW-0472">Membrane</keyword>
<dbReference type="RefSeq" id="WP_213946698.1">
    <property type="nucleotide sequence ID" value="NZ_JAHCMY010000020.1"/>
</dbReference>
<reference evidence="2 3" key="1">
    <citation type="submission" date="2021-05" db="EMBL/GenBank/DDBJ databases">
        <authorList>
            <person name="Zhang Z.D."/>
            <person name="Osman G."/>
        </authorList>
    </citation>
    <scope>NUCLEOTIDE SEQUENCE [LARGE SCALE GENOMIC DNA]</scope>
    <source>
        <strain evidence="2 3">KCTC 32217</strain>
    </source>
</reference>
<protein>
    <submittedName>
        <fullName evidence="2">Uncharacterized protein</fullName>
    </submittedName>
</protein>
<accession>A0AAP2CLC4</accession>
<comment type="caution">
    <text evidence="2">The sequence shown here is derived from an EMBL/GenBank/DDBJ whole genome shotgun (WGS) entry which is preliminary data.</text>
</comment>
<feature type="transmembrane region" description="Helical" evidence="1">
    <location>
        <begin position="7"/>
        <end position="32"/>
    </location>
</feature>
<feature type="transmembrane region" description="Helical" evidence="1">
    <location>
        <begin position="44"/>
        <end position="68"/>
    </location>
</feature>
<keyword evidence="1" id="KW-0812">Transmembrane</keyword>
<keyword evidence="1" id="KW-1133">Transmembrane helix</keyword>
<keyword evidence="3" id="KW-1185">Reference proteome</keyword>
<organism evidence="2 3">
    <name type="scientific">Litoribacter ruber</name>
    <dbReference type="NCBI Taxonomy" id="702568"/>
    <lineage>
        <taxon>Bacteria</taxon>
        <taxon>Pseudomonadati</taxon>
        <taxon>Bacteroidota</taxon>
        <taxon>Cytophagia</taxon>
        <taxon>Cytophagales</taxon>
        <taxon>Cyclobacteriaceae</taxon>
        <taxon>Litoribacter</taxon>
    </lineage>
</organism>
<proteinExistence type="predicted"/>
<name>A0AAP2CLC4_9BACT</name>
<evidence type="ECO:0000313" key="3">
    <source>
        <dbReference type="Proteomes" id="UP001319104"/>
    </source>
</evidence>
<gene>
    <name evidence="2" type="ORF">KI659_17595</name>
</gene>
<dbReference type="AlphaFoldDB" id="A0AAP2CLC4"/>
<evidence type="ECO:0000256" key="1">
    <source>
        <dbReference type="SAM" id="Phobius"/>
    </source>
</evidence>